<evidence type="ECO:0000313" key="2">
    <source>
        <dbReference type="Proteomes" id="UP000828390"/>
    </source>
</evidence>
<gene>
    <name evidence="1" type="ORF">DPMN_096979</name>
</gene>
<reference evidence="1" key="2">
    <citation type="submission" date="2020-11" db="EMBL/GenBank/DDBJ databases">
        <authorList>
            <person name="McCartney M.A."/>
            <person name="Auch B."/>
            <person name="Kono T."/>
            <person name="Mallez S."/>
            <person name="Becker A."/>
            <person name="Gohl D.M."/>
            <person name="Silverstein K.A.T."/>
            <person name="Koren S."/>
            <person name="Bechman K.B."/>
            <person name="Herman A."/>
            <person name="Abrahante J.E."/>
            <person name="Garbe J."/>
        </authorList>
    </citation>
    <scope>NUCLEOTIDE SEQUENCE</scope>
    <source>
        <strain evidence="1">Duluth1</strain>
        <tissue evidence="1">Whole animal</tissue>
    </source>
</reference>
<dbReference type="EMBL" id="JAIWYP010000003">
    <property type="protein sequence ID" value="KAH3854437.1"/>
    <property type="molecule type" value="Genomic_DNA"/>
</dbReference>
<evidence type="ECO:0000313" key="1">
    <source>
        <dbReference type="EMBL" id="KAH3854437.1"/>
    </source>
</evidence>
<sequence>MKLLESDMTLKGYSGERMVPKEKVEVNVEINIQKCALTMYAVDSMGPPLFGRD</sequence>
<comment type="caution">
    <text evidence="1">The sequence shown here is derived from an EMBL/GenBank/DDBJ whole genome shotgun (WGS) entry which is preliminary data.</text>
</comment>
<name>A0A9D4L9F1_DREPO</name>
<dbReference type="AlphaFoldDB" id="A0A9D4L9F1"/>
<protein>
    <submittedName>
        <fullName evidence="1">Uncharacterized protein</fullName>
    </submittedName>
</protein>
<reference evidence="1" key="1">
    <citation type="journal article" date="2019" name="bioRxiv">
        <title>The Genome of the Zebra Mussel, Dreissena polymorpha: A Resource for Invasive Species Research.</title>
        <authorList>
            <person name="McCartney M.A."/>
            <person name="Auch B."/>
            <person name="Kono T."/>
            <person name="Mallez S."/>
            <person name="Zhang Y."/>
            <person name="Obille A."/>
            <person name="Becker A."/>
            <person name="Abrahante J.E."/>
            <person name="Garbe J."/>
            <person name="Badalamenti J.P."/>
            <person name="Herman A."/>
            <person name="Mangelson H."/>
            <person name="Liachko I."/>
            <person name="Sullivan S."/>
            <person name="Sone E.D."/>
            <person name="Koren S."/>
            <person name="Silverstein K.A.T."/>
            <person name="Beckman K.B."/>
            <person name="Gohl D.M."/>
        </authorList>
    </citation>
    <scope>NUCLEOTIDE SEQUENCE</scope>
    <source>
        <strain evidence="1">Duluth1</strain>
        <tissue evidence="1">Whole animal</tissue>
    </source>
</reference>
<accession>A0A9D4L9F1</accession>
<keyword evidence="2" id="KW-1185">Reference proteome</keyword>
<proteinExistence type="predicted"/>
<organism evidence="1 2">
    <name type="scientific">Dreissena polymorpha</name>
    <name type="common">Zebra mussel</name>
    <name type="synonym">Mytilus polymorpha</name>
    <dbReference type="NCBI Taxonomy" id="45954"/>
    <lineage>
        <taxon>Eukaryota</taxon>
        <taxon>Metazoa</taxon>
        <taxon>Spiralia</taxon>
        <taxon>Lophotrochozoa</taxon>
        <taxon>Mollusca</taxon>
        <taxon>Bivalvia</taxon>
        <taxon>Autobranchia</taxon>
        <taxon>Heteroconchia</taxon>
        <taxon>Euheterodonta</taxon>
        <taxon>Imparidentia</taxon>
        <taxon>Neoheterodontei</taxon>
        <taxon>Myida</taxon>
        <taxon>Dreissenoidea</taxon>
        <taxon>Dreissenidae</taxon>
        <taxon>Dreissena</taxon>
    </lineage>
</organism>
<dbReference type="Proteomes" id="UP000828390">
    <property type="component" value="Unassembled WGS sequence"/>
</dbReference>